<dbReference type="InterPro" id="IPR021731">
    <property type="entry name" value="AMIN_dom"/>
</dbReference>
<dbReference type="SUPFAM" id="SSF53187">
    <property type="entry name" value="Zn-dependent exopeptidases"/>
    <property type="match status" value="1"/>
</dbReference>
<dbReference type="Pfam" id="PF11741">
    <property type="entry name" value="AMIN"/>
    <property type="match status" value="1"/>
</dbReference>
<sequence>MLAHNCPRYILFGILACWLCGLSLPGWAMTTARDIRIGIHKDKTRVVLELSGEVRYQISALADPYRIVIDLPDIKWDVPAATVRRKGGIIAGLRYGQYQSGNARVVLDLISPGLAKVSFTIPPSANHGHRIVIDIRPTTRRAFIRTVQALPIRARNQAQPVTATKPKRDPAQKPLVVIDPGHGGVDPGAIGVSGIFEKHVTLAMAHQIRKAILTLGRQRVKFTRYRDTFISLRRRVAIARAIGADLFLSIHADSIADRRIRGGGVYTLSEKASDKESAALAAKENRADLIAGLNLKVHDDEVASILIELTQRETMNYAAQFAASLLLELRQSIRMRRKPHRFAGFVVLKAPDVPSVLIELGYLSNRRDEKMLTNPKSQAAMAAGIARAVNNYFTSQKQ</sequence>
<protein>
    <recommendedName>
        <fullName evidence="2">MurNAc-LAA domain-containing protein</fullName>
    </recommendedName>
</protein>
<keyword evidence="1" id="KW-0378">Hydrolase</keyword>
<dbReference type="GO" id="GO:0009253">
    <property type="term" value="P:peptidoglycan catabolic process"/>
    <property type="evidence" value="ECO:0007669"/>
    <property type="project" value="InterPro"/>
</dbReference>
<reference evidence="3" key="1">
    <citation type="submission" date="2018-05" db="EMBL/GenBank/DDBJ databases">
        <authorList>
            <person name="Lanie J.A."/>
            <person name="Ng W.-L."/>
            <person name="Kazmierczak K.M."/>
            <person name="Andrzejewski T.M."/>
            <person name="Davidsen T.M."/>
            <person name="Wayne K.J."/>
            <person name="Tettelin H."/>
            <person name="Glass J.I."/>
            <person name="Rusch D."/>
            <person name="Podicherti R."/>
            <person name="Tsui H.-C.T."/>
            <person name="Winkler M.E."/>
        </authorList>
    </citation>
    <scope>NUCLEOTIDE SEQUENCE</scope>
</reference>
<evidence type="ECO:0000256" key="1">
    <source>
        <dbReference type="ARBA" id="ARBA00022801"/>
    </source>
</evidence>
<gene>
    <name evidence="3" type="ORF">METZ01_LOCUS149015</name>
</gene>
<feature type="domain" description="MurNAc-LAA" evidence="2">
    <location>
        <begin position="236"/>
        <end position="390"/>
    </location>
</feature>
<evidence type="ECO:0000313" key="3">
    <source>
        <dbReference type="EMBL" id="SVA96161.1"/>
    </source>
</evidence>
<dbReference type="CDD" id="cd02696">
    <property type="entry name" value="MurNAc-LAA"/>
    <property type="match status" value="1"/>
</dbReference>
<dbReference type="GO" id="GO:0008745">
    <property type="term" value="F:N-acetylmuramoyl-L-alanine amidase activity"/>
    <property type="evidence" value="ECO:0007669"/>
    <property type="project" value="InterPro"/>
</dbReference>
<dbReference type="PANTHER" id="PTHR30404:SF0">
    <property type="entry name" value="N-ACETYLMURAMOYL-L-ALANINE AMIDASE AMIC"/>
    <property type="match status" value="1"/>
</dbReference>
<dbReference type="InterPro" id="IPR002508">
    <property type="entry name" value="MurNAc-LAA_cat"/>
</dbReference>
<dbReference type="Pfam" id="PF01520">
    <property type="entry name" value="Amidase_3"/>
    <property type="match status" value="1"/>
</dbReference>
<accession>A0A382A4I8</accession>
<dbReference type="Gene3D" id="3.40.630.40">
    <property type="entry name" value="Zn-dependent exopeptidases"/>
    <property type="match status" value="1"/>
</dbReference>
<dbReference type="AlphaFoldDB" id="A0A382A4I8"/>
<dbReference type="InterPro" id="IPR050695">
    <property type="entry name" value="N-acetylmuramoyl_amidase_3"/>
</dbReference>
<dbReference type="GO" id="GO:0030288">
    <property type="term" value="C:outer membrane-bounded periplasmic space"/>
    <property type="evidence" value="ECO:0007669"/>
    <property type="project" value="TreeGrafter"/>
</dbReference>
<dbReference type="SMART" id="SM00646">
    <property type="entry name" value="Ami_3"/>
    <property type="match status" value="1"/>
</dbReference>
<dbReference type="PANTHER" id="PTHR30404">
    <property type="entry name" value="N-ACETYLMURAMOYL-L-ALANINE AMIDASE"/>
    <property type="match status" value="1"/>
</dbReference>
<organism evidence="3">
    <name type="scientific">marine metagenome</name>
    <dbReference type="NCBI Taxonomy" id="408172"/>
    <lineage>
        <taxon>unclassified sequences</taxon>
        <taxon>metagenomes</taxon>
        <taxon>ecological metagenomes</taxon>
    </lineage>
</organism>
<proteinExistence type="predicted"/>
<dbReference type="Gene3D" id="2.60.40.3500">
    <property type="match status" value="1"/>
</dbReference>
<evidence type="ECO:0000259" key="2">
    <source>
        <dbReference type="SMART" id="SM00646"/>
    </source>
</evidence>
<name>A0A382A4I8_9ZZZZ</name>
<dbReference type="EMBL" id="UINC01023789">
    <property type="protein sequence ID" value="SVA96161.1"/>
    <property type="molecule type" value="Genomic_DNA"/>
</dbReference>